<protein>
    <submittedName>
        <fullName evidence="1">Uncharacterized protein</fullName>
    </submittedName>
</protein>
<reference evidence="1" key="1">
    <citation type="journal article" date="2020" name="Nature">
        <title>Giant virus diversity and host interactions through global metagenomics.</title>
        <authorList>
            <person name="Schulz F."/>
            <person name="Roux S."/>
            <person name="Paez-Espino D."/>
            <person name="Jungbluth S."/>
            <person name="Walsh D.A."/>
            <person name="Denef V.J."/>
            <person name="McMahon K.D."/>
            <person name="Konstantinidis K.T."/>
            <person name="Eloe-Fadrosh E.A."/>
            <person name="Kyrpides N.C."/>
            <person name="Woyke T."/>
        </authorList>
    </citation>
    <scope>NUCLEOTIDE SEQUENCE</scope>
    <source>
        <strain evidence="1">GVMAG-S-1021933-23</strain>
    </source>
</reference>
<name>A0A6C0ADZ3_9ZZZZ</name>
<proteinExistence type="predicted"/>
<organism evidence="1">
    <name type="scientific">viral metagenome</name>
    <dbReference type="NCBI Taxonomy" id="1070528"/>
    <lineage>
        <taxon>unclassified sequences</taxon>
        <taxon>metagenomes</taxon>
        <taxon>organismal metagenomes</taxon>
    </lineage>
</organism>
<dbReference type="EMBL" id="MN740593">
    <property type="protein sequence ID" value="QHS77892.1"/>
    <property type="molecule type" value="Genomic_DNA"/>
</dbReference>
<evidence type="ECO:0000313" key="1">
    <source>
        <dbReference type="EMBL" id="QHS77892.1"/>
    </source>
</evidence>
<accession>A0A6C0ADZ3</accession>
<sequence>MLKLEARFNNEQSIHELLISYGKLSIGSFEFEINKGNIYQEMIEKWKTYDKNTEYYCNINADPILLLKIENDVGIFYRNIRDVRDICICNSSETPFSSLNIKIPIEDEEKFILNLEELSNNYKKIFSGIINN</sequence>
<dbReference type="AlphaFoldDB" id="A0A6C0ADZ3"/>